<feature type="transmembrane region" description="Helical" evidence="6">
    <location>
        <begin position="240"/>
        <end position="258"/>
    </location>
</feature>
<feature type="transmembrane region" description="Helical" evidence="6">
    <location>
        <begin position="176"/>
        <end position="196"/>
    </location>
</feature>
<dbReference type="Proteomes" id="UP000636960">
    <property type="component" value="Unassembled WGS sequence"/>
</dbReference>
<dbReference type="Gene3D" id="1.20.1250.20">
    <property type="entry name" value="MFS general substrate transporter like domains"/>
    <property type="match status" value="1"/>
</dbReference>
<dbReference type="GO" id="GO:0022857">
    <property type="term" value="F:transmembrane transporter activity"/>
    <property type="evidence" value="ECO:0007669"/>
    <property type="project" value="InterPro"/>
</dbReference>
<evidence type="ECO:0000256" key="5">
    <source>
        <dbReference type="ARBA" id="ARBA00023136"/>
    </source>
</evidence>
<keyword evidence="5 6" id="KW-0472">Membrane</keyword>
<evidence type="ECO:0000256" key="4">
    <source>
        <dbReference type="ARBA" id="ARBA00022989"/>
    </source>
</evidence>
<keyword evidence="3 6" id="KW-0812">Transmembrane</keyword>
<comment type="subcellular location">
    <subcellularLocation>
        <location evidence="1">Cell inner membrane</location>
        <topology evidence="1">Multi-pass membrane protein</topology>
    </subcellularLocation>
</comment>
<evidence type="ECO:0000256" key="2">
    <source>
        <dbReference type="ARBA" id="ARBA00022448"/>
    </source>
</evidence>
<organism evidence="8 9">
    <name type="scientific">Paractinoplanes rishiriensis</name>
    <dbReference type="NCBI Taxonomy" id="1050105"/>
    <lineage>
        <taxon>Bacteria</taxon>
        <taxon>Bacillati</taxon>
        <taxon>Actinomycetota</taxon>
        <taxon>Actinomycetes</taxon>
        <taxon>Micromonosporales</taxon>
        <taxon>Micromonosporaceae</taxon>
        <taxon>Paractinoplanes</taxon>
    </lineage>
</organism>
<feature type="transmembrane region" description="Helical" evidence="6">
    <location>
        <begin position="278"/>
        <end position="296"/>
    </location>
</feature>
<protein>
    <submittedName>
        <fullName evidence="8">Major facilitator superfamily protein</fullName>
    </submittedName>
</protein>
<evidence type="ECO:0000259" key="7">
    <source>
        <dbReference type="PROSITE" id="PS50850"/>
    </source>
</evidence>
<dbReference type="InterPro" id="IPR036259">
    <property type="entry name" value="MFS_trans_sf"/>
</dbReference>
<feature type="transmembrane region" description="Helical" evidence="6">
    <location>
        <begin position="208"/>
        <end position="228"/>
    </location>
</feature>
<dbReference type="SUPFAM" id="SSF103473">
    <property type="entry name" value="MFS general substrate transporter"/>
    <property type="match status" value="1"/>
</dbReference>
<accession>A0A919MUJ9</accession>
<feature type="transmembrane region" description="Helical" evidence="6">
    <location>
        <begin position="56"/>
        <end position="74"/>
    </location>
</feature>
<dbReference type="EMBL" id="BOMV01000083">
    <property type="protein sequence ID" value="GIF00417.1"/>
    <property type="molecule type" value="Genomic_DNA"/>
</dbReference>
<dbReference type="GO" id="GO:0005886">
    <property type="term" value="C:plasma membrane"/>
    <property type="evidence" value="ECO:0007669"/>
    <property type="project" value="UniProtKB-SubCell"/>
</dbReference>
<dbReference type="PROSITE" id="PS50850">
    <property type="entry name" value="MFS"/>
    <property type="match status" value="1"/>
</dbReference>
<evidence type="ECO:0000313" key="8">
    <source>
        <dbReference type="EMBL" id="GIF00417.1"/>
    </source>
</evidence>
<name>A0A919MUJ9_9ACTN</name>
<feature type="transmembrane region" description="Helical" evidence="6">
    <location>
        <begin position="342"/>
        <end position="361"/>
    </location>
</feature>
<feature type="transmembrane region" description="Helical" evidence="6">
    <location>
        <begin position="86"/>
        <end position="103"/>
    </location>
</feature>
<dbReference type="RefSeq" id="WP_203788223.1">
    <property type="nucleotide sequence ID" value="NZ_BOMV01000083.1"/>
</dbReference>
<dbReference type="InterPro" id="IPR020846">
    <property type="entry name" value="MFS_dom"/>
</dbReference>
<feature type="transmembrane region" description="Helical" evidence="6">
    <location>
        <begin position="412"/>
        <end position="435"/>
    </location>
</feature>
<comment type="caution">
    <text evidence="8">The sequence shown here is derived from an EMBL/GenBank/DDBJ whole genome shotgun (WGS) entry which is preliminary data.</text>
</comment>
<evidence type="ECO:0000256" key="3">
    <source>
        <dbReference type="ARBA" id="ARBA00022692"/>
    </source>
</evidence>
<keyword evidence="2" id="KW-0813">Transport</keyword>
<keyword evidence="4 6" id="KW-1133">Transmembrane helix</keyword>
<dbReference type="PANTHER" id="PTHR23501:SF191">
    <property type="entry name" value="VACUOLAR BASIC AMINO ACID TRANSPORTER 4"/>
    <property type="match status" value="1"/>
</dbReference>
<proteinExistence type="predicted"/>
<feature type="transmembrane region" description="Helical" evidence="6">
    <location>
        <begin position="381"/>
        <end position="400"/>
    </location>
</feature>
<dbReference type="AlphaFoldDB" id="A0A919MUJ9"/>
<evidence type="ECO:0000256" key="1">
    <source>
        <dbReference type="ARBA" id="ARBA00004429"/>
    </source>
</evidence>
<dbReference type="Pfam" id="PF07690">
    <property type="entry name" value="MFS_1"/>
    <property type="match status" value="1"/>
</dbReference>
<reference evidence="8" key="1">
    <citation type="submission" date="2021-01" db="EMBL/GenBank/DDBJ databases">
        <title>Whole genome shotgun sequence of Actinoplanes rishiriensis NBRC 108556.</title>
        <authorList>
            <person name="Komaki H."/>
            <person name="Tamura T."/>
        </authorList>
    </citation>
    <scope>NUCLEOTIDE SEQUENCE</scope>
    <source>
        <strain evidence="8">NBRC 108556</strain>
    </source>
</reference>
<keyword evidence="9" id="KW-1185">Reference proteome</keyword>
<evidence type="ECO:0000313" key="9">
    <source>
        <dbReference type="Proteomes" id="UP000636960"/>
    </source>
</evidence>
<dbReference type="PANTHER" id="PTHR23501">
    <property type="entry name" value="MAJOR FACILITATOR SUPERFAMILY"/>
    <property type="match status" value="1"/>
</dbReference>
<feature type="transmembrane region" description="Helical" evidence="6">
    <location>
        <begin position="109"/>
        <end position="133"/>
    </location>
</feature>
<gene>
    <name evidence="8" type="ORF">Ari01nite_78810</name>
</gene>
<dbReference type="Gene3D" id="1.20.1720.10">
    <property type="entry name" value="Multidrug resistance protein D"/>
    <property type="match status" value="1"/>
</dbReference>
<sequence length="524" mass="53825">MLPSPTAAPPVPRRRLAIGVGGATVLLAALDAYVVVTVLTEIVRDVNIPLNRLERATPIVTGFLLGYVAGMPLLGSLSDRLGRRWVIVACLAGFAAGSALTAASGESLWLLVAGRAVQGLAGGALLPVTMALAGDLWPAGRKRGVALGAVGTAQELGSVLGPLYGGAVAALIGWRGIFWINVPLAVLAAVAVLAALPPAAVPRPRPKVDVVGGVLLALGLGLLVVGLYNPDPERSVLPSWGPVVLTLAAGALVLFALWERRAKTKLLNPAGVRMTPFLAVLGASFCAGAALMVTLVDIQLIAQTMLGKDAFGGTLLLSRFLIALPVGAAAGGWLLARWGERWLTLTGLLIAACGYALIAFWPLNVLAVRYAGVLPRLDTDLAIAGFGLGLVIAPLAGAALRATPPAEHGVASAAVVVARMVGMLIGVAALTAWGLHRFQALTANLNTPLPFGVEPAEYERRMATYQLALKAALQTEYREIFIAAAGVCVAGALLGLLLTEREEQLTESGHGLGCADPGRAGGRS</sequence>
<feature type="transmembrane region" description="Helical" evidence="6">
    <location>
        <begin position="480"/>
        <end position="498"/>
    </location>
</feature>
<feature type="transmembrane region" description="Helical" evidence="6">
    <location>
        <begin position="316"/>
        <end position="335"/>
    </location>
</feature>
<evidence type="ECO:0000256" key="6">
    <source>
        <dbReference type="SAM" id="Phobius"/>
    </source>
</evidence>
<feature type="domain" description="Major facilitator superfamily (MFS) profile" evidence="7">
    <location>
        <begin position="17"/>
        <end position="503"/>
    </location>
</feature>
<dbReference type="InterPro" id="IPR011701">
    <property type="entry name" value="MFS"/>
</dbReference>
<dbReference type="CDD" id="cd17321">
    <property type="entry name" value="MFS_MMR_MDR_like"/>
    <property type="match status" value="1"/>
</dbReference>